<proteinExistence type="predicted"/>
<dbReference type="InParanoid" id="A0A2R5GWA7"/>
<keyword evidence="1" id="KW-0472">Membrane</keyword>
<dbReference type="Proteomes" id="UP000241890">
    <property type="component" value="Unassembled WGS sequence"/>
</dbReference>
<keyword evidence="1" id="KW-1133">Transmembrane helix</keyword>
<dbReference type="AlphaFoldDB" id="A0A2R5GWA7"/>
<comment type="caution">
    <text evidence="2">The sequence shown here is derived from an EMBL/GenBank/DDBJ whole genome shotgun (WGS) entry which is preliminary data.</text>
</comment>
<evidence type="ECO:0000256" key="1">
    <source>
        <dbReference type="SAM" id="Phobius"/>
    </source>
</evidence>
<evidence type="ECO:0000313" key="2">
    <source>
        <dbReference type="EMBL" id="GBG32224.1"/>
    </source>
</evidence>
<sequence length="145" mass="14638">MTHGNNRDMDLVPRVLQAAGLGGAAGSILGGAKYAWQFTPANNAKFTAAALMKHAGAKGAVVGSGFVVYTGIESLFDTLLEKQTVGASAVAGAATGVVAGMARRSVVVGATASVILGVGAAVIAINGEELFSQKELPYPGYKRPF</sequence>
<evidence type="ECO:0008006" key="4">
    <source>
        <dbReference type="Google" id="ProtNLM"/>
    </source>
</evidence>
<dbReference type="EMBL" id="BEYU01000117">
    <property type="protein sequence ID" value="GBG32224.1"/>
    <property type="molecule type" value="Genomic_DNA"/>
</dbReference>
<protein>
    <recommendedName>
        <fullName evidence="4">Complex I-B14.7</fullName>
    </recommendedName>
</protein>
<name>A0A2R5GWA7_9STRA</name>
<evidence type="ECO:0000313" key="3">
    <source>
        <dbReference type="Proteomes" id="UP000241890"/>
    </source>
</evidence>
<keyword evidence="3" id="KW-1185">Reference proteome</keyword>
<gene>
    <name evidence="2" type="ORF">FCC1311_084492</name>
</gene>
<feature type="transmembrane region" description="Helical" evidence="1">
    <location>
        <begin position="106"/>
        <end position="125"/>
    </location>
</feature>
<reference evidence="2 3" key="1">
    <citation type="submission" date="2017-12" db="EMBL/GenBank/DDBJ databases">
        <title>Sequencing, de novo assembly and annotation of complete genome of a new Thraustochytrid species, strain FCC1311.</title>
        <authorList>
            <person name="Sedici K."/>
            <person name="Godart F."/>
            <person name="Aiese Cigliano R."/>
            <person name="Sanseverino W."/>
            <person name="Barakat M."/>
            <person name="Ortet P."/>
            <person name="Marechal E."/>
            <person name="Cagnac O."/>
            <person name="Amato A."/>
        </authorList>
    </citation>
    <scope>NUCLEOTIDE SEQUENCE [LARGE SCALE GENOMIC DNA]</scope>
</reference>
<accession>A0A2R5GWA7</accession>
<organism evidence="2 3">
    <name type="scientific">Hondaea fermentalgiana</name>
    <dbReference type="NCBI Taxonomy" id="2315210"/>
    <lineage>
        <taxon>Eukaryota</taxon>
        <taxon>Sar</taxon>
        <taxon>Stramenopiles</taxon>
        <taxon>Bigyra</taxon>
        <taxon>Labyrinthulomycetes</taxon>
        <taxon>Thraustochytrida</taxon>
        <taxon>Thraustochytriidae</taxon>
        <taxon>Hondaea</taxon>
    </lineage>
</organism>
<keyword evidence="1" id="KW-0812">Transmembrane</keyword>